<sequence>MQELIDAIADMMEDKVMELTKKYLDEGKDPSEIFDAYQKAMEEIGRRFEANTYFVPELIMAGEMMKTGSELIKPHLKEGAAEDKSGKIGKYLIATIEGDIHDIGKNIVGMMLDLNGFEVMDLGVDVPADKIIEAAKEFQPDIIGLSGLLTLAFDPMKAFVEKLAAEGLRDKYKVMIGGAQMDQQVCEYIGADAWVTDAVAGVNQSKEWLAA</sequence>
<dbReference type="GO" id="GO:0031419">
    <property type="term" value="F:cobalamin binding"/>
    <property type="evidence" value="ECO:0007669"/>
    <property type="project" value="InterPro"/>
</dbReference>
<reference evidence="6 7" key="1">
    <citation type="journal article" date="2012" name="Environ. Microbiol.">
        <title>The genome sequence of Desulfatibacillum alkenivorans AK-01: a blueprint for anaerobic alkane oxidation.</title>
        <authorList>
            <person name="Callaghan A.V."/>
            <person name="Morris B.E."/>
            <person name="Pereira I.A."/>
            <person name="McInerney M.J."/>
            <person name="Austin R.N."/>
            <person name="Groves J.T."/>
            <person name="Kukor J.J."/>
            <person name="Suflita J.M."/>
            <person name="Young L.Y."/>
            <person name="Zylstra G.J."/>
            <person name="Wawrik B."/>
        </authorList>
    </citation>
    <scope>NUCLEOTIDE SEQUENCE [LARGE SCALE GENOMIC DNA]</scope>
    <source>
        <strain evidence="6 7">AK-01</strain>
    </source>
</reference>
<gene>
    <name evidence="6" type="ordered locus">Dalk_4909</name>
</gene>
<name>B8FDF4_DESAL</name>
<dbReference type="InterPro" id="IPR036724">
    <property type="entry name" value="Cobalamin-bd_sf"/>
</dbReference>
<feature type="domain" description="B12-binding N-terminal" evidence="5">
    <location>
        <begin position="1"/>
        <end position="84"/>
    </location>
</feature>
<dbReference type="FunFam" id="3.40.50.280:FF:000003">
    <property type="entry name" value="Dimethylamine methyltransferase corrinoid protein"/>
    <property type="match status" value="1"/>
</dbReference>
<dbReference type="Proteomes" id="UP000000739">
    <property type="component" value="Chromosome"/>
</dbReference>
<dbReference type="InterPro" id="IPR006158">
    <property type="entry name" value="Cobalamin-bd"/>
</dbReference>
<dbReference type="Gene3D" id="1.10.1240.10">
    <property type="entry name" value="Methionine synthase domain"/>
    <property type="match status" value="1"/>
</dbReference>
<dbReference type="Gene3D" id="3.40.50.280">
    <property type="entry name" value="Cobalamin-binding domain"/>
    <property type="match status" value="1"/>
</dbReference>
<dbReference type="HOGENOM" id="CLU_082102_2_0_7"/>
<accession>B8FDF4</accession>
<dbReference type="KEGG" id="dal:Dalk_4909"/>
<keyword evidence="2" id="KW-0479">Metal-binding</keyword>
<dbReference type="GO" id="GO:0046653">
    <property type="term" value="P:tetrahydrofolate metabolic process"/>
    <property type="evidence" value="ECO:0007669"/>
    <property type="project" value="TreeGrafter"/>
</dbReference>
<evidence type="ECO:0000259" key="4">
    <source>
        <dbReference type="PROSITE" id="PS51332"/>
    </source>
</evidence>
<dbReference type="RefSeq" id="WP_015949622.1">
    <property type="nucleotide sequence ID" value="NC_011768.1"/>
</dbReference>
<dbReference type="GO" id="GO:0050667">
    <property type="term" value="P:homocysteine metabolic process"/>
    <property type="evidence" value="ECO:0007669"/>
    <property type="project" value="TreeGrafter"/>
</dbReference>
<dbReference type="PANTHER" id="PTHR45833">
    <property type="entry name" value="METHIONINE SYNTHASE"/>
    <property type="match status" value="1"/>
</dbReference>
<keyword evidence="7" id="KW-1185">Reference proteome</keyword>
<dbReference type="GO" id="GO:0032259">
    <property type="term" value="P:methylation"/>
    <property type="evidence" value="ECO:0007669"/>
    <property type="project" value="UniProtKB-KW"/>
</dbReference>
<dbReference type="InterPro" id="IPR036594">
    <property type="entry name" value="Meth_synthase_dom"/>
</dbReference>
<proteinExistence type="inferred from homology"/>
<dbReference type="GO" id="GO:0046872">
    <property type="term" value="F:metal ion binding"/>
    <property type="evidence" value="ECO:0007669"/>
    <property type="project" value="UniProtKB-KW"/>
</dbReference>
<evidence type="ECO:0000313" key="6">
    <source>
        <dbReference type="EMBL" id="ACL06585.1"/>
    </source>
</evidence>
<keyword evidence="3" id="KW-0170">Cobalt</keyword>
<dbReference type="SMART" id="SM01018">
    <property type="entry name" value="B12-binding_2"/>
    <property type="match status" value="1"/>
</dbReference>
<dbReference type="GO" id="GO:0005829">
    <property type="term" value="C:cytosol"/>
    <property type="evidence" value="ECO:0007669"/>
    <property type="project" value="TreeGrafter"/>
</dbReference>
<keyword evidence="6" id="KW-0808">Transferase</keyword>
<evidence type="ECO:0000256" key="3">
    <source>
        <dbReference type="ARBA" id="ARBA00023285"/>
    </source>
</evidence>
<evidence type="ECO:0000256" key="1">
    <source>
        <dbReference type="ARBA" id="ARBA00010854"/>
    </source>
</evidence>
<dbReference type="InterPro" id="IPR050554">
    <property type="entry name" value="Met_Synthase/Corrinoid"/>
</dbReference>
<protein>
    <submittedName>
        <fullName evidence="6">Methionine synthase</fullName>
        <ecNumber evidence="6">2.1.1.13</ecNumber>
    </submittedName>
</protein>
<dbReference type="PANTHER" id="PTHR45833:SF1">
    <property type="entry name" value="METHIONINE SYNTHASE"/>
    <property type="match status" value="1"/>
</dbReference>
<dbReference type="SUPFAM" id="SSF52242">
    <property type="entry name" value="Cobalamin (vitamin B12)-binding domain"/>
    <property type="match status" value="1"/>
</dbReference>
<dbReference type="AlphaFoldDB" id="B8FDF4"/>
<dbReference type="PROSITE" id="PS51337">
    <property type="entry name" value="B12_BINDING_NTER"/>
    <property type="match status" value="1"/>
</dbReference>
<dbReference type="EMBL" id="CP001322">
    <property type="protein sequence ID" value="ACL06585.1"/>
    <property type="molecule type" value="Genomic_DNA"/>
</dbReference>
<dbReference type="Pfam" id="PF02310">
    <property type="entry name" value="B12-binding"/>
    <property type="match status" value="1"/>
</dbReference>
<comment type="similarity">
    <text evidence="1">Belongs to the methylamine corrinoid protein family.</text>
</comment>
<evidence type="ECO:0000313" key="7">
    <source>
        <dbReference type="Proteomes" id="UP000000739"/>
    </source>
</evidence>
<dbReference type="EC" id="2.1.1.13" evidence="6"/>
<evidence type="ECO:0000256" key="2">
    <source>
        <dbReference type="ARBA" id="ARBA00022723"/>
    </source>
</evidence>
<dbReference type="Pfam" id="PF02607">
    <property type="entry name" value="B12-binding_2"/>
    <property type="match status" value="1"/>
</dbReference>
<dbReference type="GO" id="GO:0008705">
    <property type="term" value="F:methionine synthase activity"/>
    <property type="evidence" value="ECO:0007669"/>
    <property type="project" value="UniProtKB-EC"/>
</dbReference>
<dbReference type="InterPro" id="IPR003759">
    <property type="entry name" value="Cbl-bd_cap"/>
</dbReference>
<dbReference type="SUPFAM" id="SSF47644">
    <property type="entry name" value="Methionine synthase domain"/>
    <property type="match status" value="1"/>
</dbReference>
<dbReference type="PROSITE" id="PS51332">
    <property type="entry name" value="B12_BINDING"/>
    <property type="match status" value="1"/>
</dbReference>
<evidence type="ECO:0000259" key="5">
    <source>
        <dbReference type="PROSITE" id="PS51337"/>
    </source>
</evidence>
<organism evidence="6 7">
    <name type="scientific">Desulfatibacillum aliphaticivorans</name>
    <dbReference type="NCBI Taxonomy" id="218208"/>
    <lineage>
        <taxon>Bacteria</taxon>
        <taxon>Pseudomonadati</taxon>
        <taxon>Thermodesulfobacteriota</taxon>
        <taxon>Desulfobacteria</taxon>
        <taxon>Desulfobacterales</taxon>
        <taxon>Desulfatibacillaceae</taxon>
        <taxon>Desulfatibacillum</taxon>
    </lineage>
</organism>
<keyword evidence="6" id="KW-0489">Methyltransferase</keyword>
<feature type="domain" description="B12-binding" evidence="4">
    <location>
        <begin position="88"/>
        <end position="211"/>
    </location>
</feature>
<dbReference type="eggNOG" id="COG5012">
    <property type="taxonomic scope" value="Bacteria"/>
</dbReference>